<feature type="chain" id="PRO_5002261791" evidence="2">
    <location>
        <begin position="19"/>
        <end position="147"/>
    </location>
</feature>
<dbReference type="Proteomes" id="UP000026960">
    <property type="component" value="Chromosome 2"/>
</dbReference>
<organism evidence="3">
    <name type="scientific">Oryza barthii</name>
    <dbReference type="NCBI Taxonomy" id="65489"/>
    <lineage>
        <taxon>Eukaryota</taxon>
        <taxon>Viridiplantae</taxon>
        <taxon>Streptophyta</taxon>
        <taxon>Embryophyta</taxon>
        <taxon>Tracheophyta</taxon>
        <taxon>Spermatophyta</taxon>
        <taxon>Magnoliopsida</taxon>
        <taxon>Liliopsida</taxon>
        <taxon>Poales</taxon>
        <taxon>Poaceae</taxon>
        <taxon>BOP clade</taxon>
        <taxon>Oryzoideae</taxon>
        <taxon>Oryzeae</taxon>
        <taxon>Oryzinae</taxon>
        <taxon>Oryza</taxon>
    </lineage>
</organism>
<feature type="compositionally biased region" description="Basic and acidic residues" evidence="1">
    <location>
        <begin position="106"/>
        <end position="115"/>
    </location>
</feature>
<dbReference type="Gramene" id="OBART02G08620.1">
    <property type="protein sequence ID" value="OBART02G08620.1"/>
    <property type="gene ID" value="OBART02G08620"/>
</dbReference>
<reference evidence="3" key="1">
    <citation type="journal article" date="2009" name="Rice">
        <title>De Novo Next Generation Sequencing of Plant Genomes.</title>
        <authorList>
            <person name="Rounsley S."/>
            <person name="Marri P.R."/>
            <person name="Yu Y."/>
            <person name="He R."/>
            <person name="Sisneros N."/>
            <person name="Goicoechea J.L."/>
            <person name="Lee S.J."/>
            <person name="Angelova A."/>
            <person name="Kudrna D."/>
            <person name="Luo M."/>
            <person name="Affourtit J."/>
            <person name="Desany B."/>
            <person name="Knight J."/>
            <person name="Niazi F."/>
            <person name="Egholm M."/>
            <person name="Wing R.A."/>
        </authorList>
    </citation>
    <scope>NUCLEOTIDE SEQUENCE [LARGE SCALE GENOMIC DNA]</scope>
    <source>
        <strain evidence="3">cv. IRGC 105608</strain>
    </source>
</reference>
<feature type="compositionally biased region" description="Basic and acidic residues" evidence="1">
    <location>
        <begin position="136"/>
        <end position="147"/>
    </location>
</feature>
<dbReference type="PROSITE" id="PS51257">
    <property type="entry name" value="PROKAR_LIPOPROTEIN"/>
    <property type="match status" value="1"/>
</dbReference>
<proteinExistence type="predicted"/>
<feature type="region of interest" description="Disordered" evidence="1">
    <location>
        <begin position="106"/>
        <end position="147"/>
    </location>
</feature>
<dbReference type="PaxDb" id="65489-OBART02G08620.1"/>
<accession>A0A0D3F2F3</accession>
<evidence type="ECO:0000313" key="4">
    <source>
        <dbReference type="Proteomes" id="UP000026960"/>
    </source>
</evidence>
<dbReference type="AlphaFoldDB" id="A0A0D3F2F3"/>
<feature type="signal peptide" evidence="2">
    <location>
        <begin position="1"/>
        <end position="18"/>
    </location>
</feature>
<dbReference type="EnsemblPlants" id="OBART02G08620.1">
    <property type="protein sequence ID" value="OBART02G08620.1"/>
    <property type="gene ID" value="OBART02G08620"/>
</dbReference>
<sequence length="147" mass="16158">MARLRRLRLLAIVRLAVAIWLAATSCYQCKLDAVPPPPPTGLVDGGRTPATPPPPKANRPPPPSPPEGCSGQQPGLQPYHQISRSWVQLISLLSLVCPCRWLRPQTRREGGEAQQRRLGWHSSGSSRAKFFSHSHSTCDDDDKHADS</sequence>
<protein>
    <submittedName>
        <fullName evidence="3">Uncharacterized protein</fullName>
    </submittedName>
</protein>
<evidence type="ECO:0000256" key="2">
    <source>
        <dbReference type="SAM" id="SignalP"/>
    </source>
</evidence>
<feature type="compositionally biased region" description="Pro residues" evidence="1">
    <location>
        <begin position="50"/>
        <end position="66"/>
    </location>
</feature>
<dbReference type="HOGENOM" id="CLU_1799615_0_0_1"/>
<feature type="region of interest" description="Disordered" evidence="1">
    <location>
        <begin position="38"/>
        <end position="77"/>
    </location>
</feature>
<keyword evidence="2" id="KW-0732">Signal</keyword>
<reference evidence="3" key="2">
    <citation type="submission" date="2015-03" db="UniProtKB">
        <authorList>
            <consortium name="EnsemblPlants"/>
        </authorList>
    </citation>
    <scope>IDENTIFICATION</scope>
</reference>
<evidence type="ECO:0000313" key="3">
    <source>
        <dbReference type="EnsemblPlants" id="OBART02G08620.1"/>
    </source>
</evidence>
<evidence type="ECO:0000256" key="1">
    <source>
        <dbReference type="SAM" id="MobiDB-lite"/>
    </source>
</evidence>
<keyword evidence="4" id="KW-1185">Reference proteome</keyword>
<name>A0A0D3F2F3_9ORYZ</name>